<protein>
    <submittedName>
        <fullName evidence="3">Uncharacterized protein</fullName>
    </submittedName>
</protein>
<evidence type="ECO:0000256" key="1">
    <source>
        <dbReference type="SAM" id="Coils"/>
    </source>
</evidence>
<gene>
    <name evidence="3" type="ORF">HDK90DRAFT_550848</name>
</gene>
<feature type="compositionally biased region" description="Acidic residues" evidence="2">
    <location>
        <begin position="745"/>
        <end position="759"/>
    </location>
</feature>
<evidence type="ECO:0000256" key="2">
    <source>
        <dbReference type="SAM" id="MobiDB-lite"/>
    </source>
</evidence>
<feature type="compositionally biased region" description="Low complexity" evidence="2">
    <location>
        <begin position="181"/>
        <end position="199"/>
    </location>
</feature>
<feature type="compositionally biased region" description="Polar residues" evidence="2">
    <location>
        <begin position="274"/>
        <end position="285"/>
    </location>
</feature>
<name>A0ABR1YU52_9PEZI</name>
<feature type="compositionally biased region" description="Polar residues" evidence="2">
    <location>
        <begin position="249"/>
        <end position="262"/>
    </location>
</feature>
<feature type="compositionally biased region" description="Low complexity" evidence="2">
    <location>
        <begin position="55"/>
        <end position="75"/>
    </location>
</feature>
<organism evidence="3 4">
    <name type="scientific">Phyllosticta capitalensis</name>
    <dbReference type="NCBI Taxonomy" id="121624"/>
    <lineage>
        <taxon>Eukaryota</taxon>
        <taxon>Fungi</taxon>
        <taxon>Dikarya</taxon>
        <taxon>Ascomycota</taxon>
        <taxon>Pezizomycotina</taxon>
        <taxon>Dothideomycetes</taxon>
        <taxon>Dothideomycetes incertae sedis</taxon>
        <taxon>Botryosphaeriales</taxon>
        <taxon>Phyllostictaceae</taxon>
        <taxon>Phyllosticta</taxon>
    </lineage>
</organism>
<dbReference type="EMBL" id="JBBWRZ010000004">
    <property type="protein sequence ID" value="KAK8238495.1"/>
    <property type="molecule type" value="Genomic_DNA"/>
</dbReference>
<feature type="region of interest" description="Disordered" evidence="2">
    <location>
        <begin position="33"/>
        <end position="126"/>
    </location>
</feature>
<feature type="compositionally biased region" description="Basic and acidic residues" evidence="2">
    <location>
        <begin position="151"/>
        <end position="172"/>
    </location>
</feature>
<keyword evidence="4" id="KW-1185">Reference proteome</keyword>
<evidence type="ECO:0000313" key="3">
    <source>
        <dbReference type="EMBL" id="KAK8238495.1"/>
    </source>
</evidence>
<dbReference type="Proteomes" id="UP001492380">
    <property type="component" value="Unassembled WGS sequence"/>
</dbReference>
<feature type="region of interest" description="Disordered" evidence="2">
    <location>
        <begin position="739"/>
        <end position="762"/>
    </location>
</feature>
<reference evidence="3 4" key="1">
    <citation type="submission" date="2024-04" db="EMBL/GenBank/DDBJ databases">
        <title>Phyllosticta paracitricarpa is synonymous to the EU quarantine fungus P. citricarpa based on phylogenomic analyses.</title>
        <authorList>
            <consortium name="Lawrence Berkeley National Laboratory"/>
            <person name="Van Ingen-Buijs V.A."/>
            <person name="Van Westerhoven A.C."/>
            <person name="Haridas S."/>
            <person name="Skiadas P."/>
            <person name="Martin F."/>
            <person name="Groenewald J.Z."/>
            <person name="Crous P.W."/>
            <person name="Seidl M.F."/>
        </authorList>
    </citation>
    <scope>NUCLEOTIDE SEQUENCE [LARGE SCALE GENOMIC DNA]</scope>
    <source>
        <strain evidence="3 4">CBS 123374</strain>
    </source>
</reference>
<feature type="compositionally biased region" description="Basic and acidic residues" evidence="2">
    <location>
        <begin position="352"/>
        <end position="370"/>
    </location>
</feature>
<feature type="coiled-coil region" evidence="1">
    <location>
        <begin position="632"/>
        <end position="673"/>
    </location>
</feature>
<evidence type="ECO:0000313" key="4">
    <source>
        <dbReference type="Proteomes" id="UP001492380"/>
    </source>
</evidence>
<proteinExistence type="predicted"/>
<feature type="coiled-coil region" evidence="1">
    <location>
        <begin position="467"/>
        <end position="598"/>
    </location>
</feature>
<sequence>MAPSRVSPKTDSDRSSERLSSFLKRINFDVDLSPSAKQNASPKPKQVAPFAPPRVSSANASAPVKAAKPKPAAPVEANLSAAPEHLKVKKLKPSASPPPQPRPVRFLHSPKKKLSSPPSTEAYAEDFFSGPKLEDYAKDLFSRPNLTDSQRGTDRALLDKNYKSSPEHKERLLAIFKSEFSSQSSSPATTPSRADTPRPQSKSPSHNLPVDYIQHTLRSSSIGATMSPVADNFGLNASKYAPATASPRLGQQLSNSSLSTHSKGPRPTHDPLSQPRSNSSLSTHSKGPRPAYNPLDPHARPGFTRPVVPQQSDFQQPHAVRTPLVKSEDEDIDYFGPQVPQQPIFQSSEAVRSPDVKDEHTRHYFHSEVHRRAPECQALKEKEEELERREEHERHIFKERELRNQAQDQRNDRERRIARQPLSQVDVQRRDTLARQTEIQGEENQRRLALQAKTLCEENDRLLKEEAERHRLALIAKQKAAEKAEAERVAELKRRHDELQRQQAELRAQEERQRVAKFKAEEEERERIAKLKAEEERQRVAKLKAEEEERQRLAKLKAEEERQRIAEEEERQRLAKLKAEAERKARELELLMQGLRQDATDKIQAHLGERLEAFENFVAQLDEKMSSKAVGINGFESNIAAKETEIAELEKHLDNLKLELSSMADTKMEMEKDFREFQLQKSEYQGKAEVLKQDAATQLEQLQDTSLSSEDVEKILGSFIPTDNQIEVPELELSQLSLRDRPECGEEVDGESSGSEEGEINGSAPVEHPVFWAWMETGIEADRVVKLINLTTNATVVDIQALVWGGPLAQIVYTPGSTEAKVYFLDGKHANRYYNATANHIPYPGDEDRLIEVHKCDPSPRHPFLRWALETGVTRNILCTGMPEWTKAECKNFASKHGREVEQVLYGKTKSGLRIVEFRFLNIHHANAFKHLLKTDIELYTVKTEYAKDQCAVHRNVHLGAR</sequence>
<feature type="compositionally biased region" description="Basic and acidic residues" evidence="2">
    <location>
        <begin position="382"/>
        <end position="417"/>
    </location>
</feature>
<keyword evidence="1" id="KW-0175">Coiled coil</keyword>
<accession>A0ABR1YU52</accession>
<comment type="caution">
    <text evidence="3">The sequence shown here is derived from an EMBL/GenBank/DDBJ whole genome shotgun (WGS) entry which is preliminary data.</text>
</comment>
<feature type="region of interest" description="Disordered" evidence="2">
    <location>
        <begin position="382"/>
        <end position="431"/>
    </location>
</feature>
<feature type="compositionally biased region" description="Polar residues" evidence="2">
    <location>
        <begin position="339"/>
        <end position="350"/>
    </location>
</feature>
<feature type="region of interest" description="Disordered" evidence="2">
    <location>
        <begin position="244"/>
        <end position="370"/>
    </location>
</feature>
<feature type="region of interest" description="Disordered" evidence="2">
    <location>
        <begin position="141"/>
        <end position="214"/>
    </location>
</feature>